<sequence length="141" mass="15279">MLTRPHPPPDETPTLPPHLLLGLPFLHSGRALKSCLQCGPHPAYHPYAHGVPSRHASDTAYHPYAGIVPAQQASNTSYHPYACSALPTCLQHPLTLAQSSRPLMILTLLQPPQDETTMLPPALSSLPLTILTLPLPLRICL</sequence>
<dbReference type="OrthoDB" id="538223at2759"/>
<organism evidence="1 2">
    <name type="scientific">Austropuccinia psidii MF-1</name>
    <dbReference type="NCBI Taxonomy" id="1389203"/>
    <lineage>
        <taxon>Eukaryota</taxon>
        <taxon>Fungi</taxon>
        <taxon>Dikarya</taxon>
        <taxon>Basidiomycota</taxon>
        <taxon>Pucciniomycotina</taxon>
        <taxon>Pucciniomycetes</taxon>
        <taxon>Pucciniales</taxon>
        <taxon>Sphaerophragmiaceae</taxon>
        <taxon>Austropuccinia</taxon>
    </lineage>
</organism>
<protein>
    <submittedName>
        <fullName evidence="1">Uncharacterized protein</fullName>
    </submittedName>
</protein>
<keyword evidence="2" id="KW-1185">Reference proteome</keyword>
<name>A0A9Q3FF61_9BASI</name>
<proteinExistence type="predicted"/>
<comment type="caution">
    <text evidence="1">The sequence shown here is derived from an EMBL/GenBank/DDBJ whole genome shotgun (WGS) entry which is preliminary data.</text>
</comment>
<reference evidence="1" key="1">
    <citation type="submission" date="2021-03" db="EMBL/GenBank/DDBJ databases">
        <title>Draft genome sequence of rust myrtle Austropuccinia psidii MF-1, a brazilian biotype.</title>
        <authorList>
            <person name="Quecine M.C."/>
            <person name="Pachon D.M.R."/>
            <person name="Bonatelli M.L."/>
            <person name="Correr F.H."/>
            <person name="Franceschini L.M."/>
            <person name="Leite T.F."/>
            <person name="Margarido G.R.A."/>
            <person name="Almeida C.A."/>
            <person name="Ferrarezi J.A."/>
            <person name="Labate C.A."/>
        </authorList>
    </citation>
    <scope>NUCLEOTIDE SEQUENCE</scope>
    <source>
        <strain evidence="1">MF-1</strain>
    </source>
</reference>
<dbReference type="AlphaFoldDB" id="A0A9Q3FF61"/>
<evidence type="ECO:0000313" key="2">
    <source>
        <dbReference type="Proteomes" id="UP000765509"/>
    </source>
</evidence>
<accession>A0A9Q3FF61</accession>
<dbReference type="Proteomes" id="UP000765509">
    <property type="component" value="Unassembled WGS sequence"/>
</dbReference>
<gene>
    <name evidence="1" type="ORF">O181_076917</name>
</gene>
<dbReference type="EMBL" id="AVOT02041831">
    <property type="protein sequence ID" value="MBW0537202.1"/>
    <property type="molecule type" value="Genomic_DNA"/>
</dbReference>
<evidence type="ECO:0000313" key="1">
    <source>
        <dbReference type="EMBL" id="MBW0537202.1"/>
    </source>
</evidence>